<dbReference type="GO" id="GO:1990904">
    <property type="term" value="C:ribonucleoprotein complex"/>
    <property type="evidence" value="ECO:0007669"/>
    <property type="project" value="UniProtKB-KW"/>
</dbReference>
<dbReference type="InterPro" id="IPR023574">
    <property type="entry name" value="Ribosomal_uL4_dom_sf"/>
</dbReference>
<comment type="subunit">
    <text evidence="5">Part of the 50S ribosomal subunit.</text>
</comment>
<dbReference type="SUPFAM" id="SSF52166">
    <property type="entry name" value="Ribosomal protein L4"/>
    <property type="match status" value="1"/>
</dbReference>
<evidence type="ECO:0000313" key="7">
    <source>
        <dbReference type="EMBL" id="ANX04760.1"/>
    </source>
</evidence>
<dbReference type="PANTHER" id="PTHR10746">
    <property type="entry name" value="50S RIBOSOMAL PROTEIN L4"/>
    <property type="match status" value="1"/>
</dbReference>
<evidence type="ECO:0000256" key="4">
    <source>
        <dbReference type="ARBA" id="ARBA00035244"/>
    </source>
</evidence>
<gene>
    <name evidence="5 7" type="primary">rplD</name>
    <name evidence="7" type="ORF">PG2T_11700</name>
</gene>
<dbReference type="OrthoDB" id="9803201at2"/>
<name>A0A1B1YV36_9GAMM</name>
<dbReference type="Pfam" id="PF00573">
    <property type="entry name" value="Ribosomal_L4"/>
    <property type="match status" value="1"/>
</dbReference>
<keyword evidence="8" id="KW-1185">Reference proteome</keyword>
<dbReference type="GO" id="GO:0005840">
    <property type="term" value="C:ribosome"/>
    <property type="evidence" value="ECO:0007669"/>
    <property type="project" value="UniProtKB-KW"/>
</dbReference>
<dbReference type="GO" id="GO:0019843">
    <property type="term" value="F:rRNA binding"/>
    <property type="evidence" value="ECO:0007669"/>
    <property type="project" value="UniProtKB-UniRule"/>
</dbReference>
<dbReference type="InterPro" id="IPR002136">
    <property type="entry name" value="Ribosomal_uL4"/>
</dbReference>
<evidence type="ECO:0000256" key="5">
    <source>
        <dbReference type="HAMAP-Rule" id="MF_01328"/>
    </source>
</evidence>
<evidence type="ECO:0000256" key="2">
    <source>
        <dbReference type="ARBA" id="ARBA00022980"/>
    </source>
</evidence>
<feature type="compositionally biased region" description="Basic residues" evidence="6">
    <location>
        <begin position="58"/>
        <end position="69"/>
    </location>
</feature>
<protein>
    <recommendedName>
        <fullName evidence="4 5">Large ribosomal subunit protein uL4</fullName>
    </recommendedName>
</protein>
<dbReference type="NCBIfam" id="TIGR03953">
    <property type="entry name" value="rplD_bact"/>
    <property type="match status" value="1"/>
</dbReference>
<reference evidence="8" key="1">
    <citation type="submission" date="2016-03" db="EMBL/GenBank/DDBJ databases">
        <title>Complete genome sequence of Solimmundus cernigliae, representing a novel lineage of polycyclic aromatic hydrocarbon degraders within the Gammaproteobacteria.</title>
        <authorList>
            <person name="Singleton D.R."/>
            <person name="Dickey A.N."/>
            <person name="Scholl E.H."/>
            <person name="Wright F.A."/>
            <person name="Aitken M.D."/>
        </authorList>
    </citation>
    <scope>NUCLEOTIDE SEQUENCE [LARGE SCALE GENOMIC DNA]</scope>
    <source>
        <strain evidence="8">TR3.2</strain>
    </source>
</reference>
<dbReference type="FunCoup" id="A0A1B1YV36">
    <property type="interactions" value="694"/>
</dbReference>
<organism evidence="7 8">
    <name type="scientific">Immundisolibacter cernigliae</name>
    <dbReference type="NCBI Taxonomy" id="1810504"/>
    <lineage>
        <taxon>Bacteria</taxon>
        <taxon>Pseudomonadati</taxon>
        <taxon>Pseudomonadota</taxon>
        <taxon>Gammaproteobacteria</taxon>
        <taxon>Immundisolibacterales</taxon>
        <taxon>Immundisolibacteraceae</taxon>
        <taxon>Immundisolibacter</taxon>
    </lineage>
</organism>
<dbReference type="RefSeq" id="WP_068805625.1">
    <property type="nucleotide sequence ID" value="NZ_CP014671.1"/>
</dbReference>
<dbReference type="KEGG" id="gbi:PG2T_11700"/>
<keyword evidence="2 5" id="KW-0689">Ribosomal protein</keyword>
<dbReference type="GO" id="GO:0006412">
    <property type="term" value="P:translation"/>
    <property type="evidence" value="ECO:0007669"/>
    <property type="project" value="UniProtKB-UniRule"/>
</dbReference>
<evidence type="ECO:0000256" key="1">
    <source>
        <dbReference type="ARBA" id="ARBA00010528"/>
    </source>
</evidence>
<dbReference type="InterPro" id="IPR013005">
    <property type="entry name" value="Ribosomal_uL4-like"/>
</dbReference>
<dbReference type="PANTHER" id="PTHR10746:SF6">
    <property type="entry name" value="LARGE RIBOSOMAL SUBUNIT PROTEIN UL4M"/>
    <property type="match status" value="1"/>
</dbReference>
<keyword evidence="5" id="KW-0694">RNA-binding</keyword>
<accession>A0A1B1YV36</accession>
<evidence type="ECO:0000256" key="6">
    <source>
        <dbReference type="SAM" id="MobiDB-lite"/>
    </source>
</evidence>
<proteinExistence type="inferred from homology"/>
<comment type="function">
    <text evidence="5">Forms part of the polypeptide exit tunnel.</text>
</comment>
<evidence type="ECO:0000313" key="8">
    <source>
        <dbReference type="Proteomes" id="UP000092952"/>
    </source>
</evidence>
<dbReference type="Gene3D" id="3.40.1370.10">
    <property type="match status" value="1"/>
</dbReference>
<dbReference type="HAMAP" id="MF_01328_B">
    <property type="entry name" value="Ribosomal_uL4_B"/>
    <property type="match status" value="1"/>
</dbReference>
<keyword evidence="5" id="KW-0699">rRNA-binding</keyword>
<dbReference type="STRING" id="1810504.PG2T_11700"/>
<dbReference type="AlphaFoldDB" id="A0A1B1YV36"/>
<dbReference type="GO" id="GO:0003735">
    <property type="term" value="F:structural constituent of ribosome"/>
    <property type="evidence" value="ECO:0007669"/>
    <property type="project" value="InterPro"/>
</dbReference>
<dbReference type="EMBL" id="CP014671">
    <property type="protein sequence ID" value="ANX04760.1"/>
    <property type="molecule type" value="Genomic_DNA"/>
</dbReference>
<comment type="similarity">
    <text evidence="1 5">Belongs to the universal ribosomal protein uL4 family.</text>
</comment>
<sequence>MEMPVTAIEGAGGSVVLADAVFDRPFNEGLVHQLVVAFMANARQADAKQKTRTEVRGGGRKPWKQKGSGRARAGSIRSPLWRGGGKVFPAGGENYSQKLNKKMYRAGMRSIFSELARIGRLQLVDGFPLEAPKTRALVDRLEQLQIPTGHLLLVVDELTAELALASRNLVGVEACEVQDLNPLALIWAERIVMTADAARAVEEWLQ</sequence>
<keyword evidence="3 5" id="KW-0687">Ribonucleoprotein</keyword>
<dbReference type="Proteomes" id="UP000092952">
    <property type="component" value="Chromosome"/>
</dbReference>
<comment type="function">
    <text evidence="5">One of the primary rRNA binding proteins, this protein initially binds near the 5'-end of the 23S rRNA. It is important during the early stages of 50S assembly. It makes multiple contacts with different domains of the 23S rRNA in the assembled 50S subunit and ribosome.</text>
</comment>
<feature type="compositionally biased region" description="Basic and acidic residues" evidence="6">
    <location>
        <begin position="47"/>
        <end position="57"/>
    </location>
</feature>
<evidence type="ECO:0000256" key="3">
    <source>
        <dbReference type="ARBA" id="ARBA00023274"/>
    </source>
</evidence>
<dbReference type="InParanoid" id="A0A1B1YV36"/>
<feature type="region of interest" description="Disordered" evidence="6">
    <location>
        <begin position="47"/>
        <end position="75"/>
    </location>
</feature>